<accession>A0AAW0CV68</accession>
<dbReference type="PANTHER" id="PTHR40465">
    <property type="entry name" value="CHROMOSOME 1, WHOLE GENOME SHOTGUN SEQUENCE"/>
    <property type="match status" value="1"/>
</dbReference>
<evidence type="ECO:0000256" key="1">
    <source>
        <dbReference type="SAM" id="MobiDB-lite"/>
    </source>
</evidence>
<feature type="transmembrane region" description="Helical" evidence="2">
    <location>
        <begin position="20"/>
        <end position="41"/>
    </location>
</feature>
<keyword evidence="2" id="KW-1133">Transmembrane helix</keyword>
<evidence type="ECO:0000256" key="2">
    <source>
        <dbReference type="SAM" id="Phobius"/>
    </source>
</evidence>
<dbReference type="InterPro" id="IPR045339">
    <property type="entry name" value="DUF6534"/>
</dbReference>
<dbReference type="EMBL" id="JAWWNJ010000013">
    <property type="protein sequence ID" value="KAK7042080.1"/>
    <property type="molecule type" value="Genomic_DNA"/>
</dbReference>
<feature type="domain" description="DUF6534" evidence="3">
    <location>
        <begin position="171"/>
        <end position="257"/>
    </location>
</feature>
<keyword evidence="2" id="KW-0812">Transmembrane</keyword>
<feature type="transmembrane region" description="Helical" evidence="2">
    <location>
        <begin position="233"/>
        <end position="253"/>
    </location>
</feature>
<gene>
    <name evidence="4" type="ORF">R3P38DRAFT_2888445</name>
</gene>
<dbReference type="Proteomes" id="UP001362999">
    <property type="component" value="Unassembled WGS sequence"/>
</dbReference>
<evidence type="ECO:0000313" key="5">
    <source>
        <dbReference type="Proteomes" id="UP001362999"/>
    </source>
</evidence>
<dbReference type="AlphaFoldDB" id="A0AAW0CV68"/>
<evidence type="ECO:0000259" key="3">
    <source>
        <dbReference type="Pfam" id="PF20152"/>
    </source>
</evidence>
<dbReference type="Pfam" id="PF20152">
    <property type="entry name" value="DUF6534"/>
    <property type="match status" value="1"/>
</dbReference>
<dbReference type="PANTHER" id="PTHR40465:SF1">
    <property type="entry name" value="DUF6534 DOMAIN-CONTAINING PROTEIN"/>
    <property type="match status" value="1"/>
</dbReference>
<keyword evidence="5" id="KW-1185">Reference proteome</keyword>
<keyword evidence="2" id="KW-0472">Membrane</keyword>
<comment type="caution">
    <text evidence="4">The sequence shown here is derived from an EMBL/GenBank/DDBJ whole genome shotgun (WGS) entry which is preliminary data.</text>
</comment>
<feature type="transmembrane region" description="Helical" evidence="2">
    <location>
        <begin position="199"/>
        <end position="227"/>
    </location>
</feature>
<reference evidence="4 5" key="1">
    <citation type="journal article" date="2024" name="J Genomics">
        <title>Draft genome sequencing and assembly of Favolaschia claudopus CIRM-BRFM 2984 isolated from oak limbs.</title>
        <authorList>
            <person name="Navarro D."/>
            <person name="Drula E."/>
            <person name="Chaduli D."/>
            <person name="Cazenave R."/>
            <person name="Ahrendt S."/>
            <person name="Wang J."/>
            <person name="Lipzen A."/>
            <person name="Daum C."/>
            <person name="Barry K."/>
            <person name="Grigoriev I.V."/>
            <person name="Favel A."/>
            <person name="Rosso M.N."/>
            <person name="Martin F."/>
        </authorList>
    </citation>
    <scope>NUCLEOTIDE SEQUENCE [LARGE SCALE GENOMIC DNA]</scope>
    <source>
        <strain evidence="4 5">CIRM-BRFM 2984</strain>
    </source>
</reference>
<feature type="transmembrane region" description="Helical" evidence="2">
    <location>
        <begin position="89"/>
        <end position="112"/>
    </location>
</feature>
<organism evidence="4 5">
    <name type="scientific">Favolaschia claudopus</name>
    <dbReference type="NCBI Taxonomy" id="2862362"/>
    <lineage>
        <taxon>Eukaryota</taxon>
        <taxon>Fungi</taxon>
        <taxon>Dikarya</taxon>
        <taxon>Basidiomycota</taxon>
        <taxon>Agaricomycotina</taxon>
        <taxon>Agaricomycetes</taxon>
        <taxon>Agaricomycetidae</taxon>
        <taxon>Agaricales</taxon>
        <taxon>Marasmiineae</taxon>
        <taxon>Mycenaceae</taxon>
        <taxon>Favolaschia</taxon>
    </lineage>
</organism>
<feature type="transmembrane region" description="Helical" evidence="2">
    <location>
        <begin position="53"/>
        <end position="77"/>
    </location>
</feature>
<feature type="transmembrane region" description="Helical" evidence="2">
    <location>
        <begin position="124"/>
        <end position="147"/>
    </location>
</feature>
<feature type="region of interest" description="Disordered" evidence="1">
    <location>
        <begin position="317"/>
        <end position="340"/>
    </location>
</feature>
<name>A0AAW0CV68_9AGAR</name>
<feature type="transmembrane region" description="Helical" evidence="2">
    <location>
        <begin position="167"/>
        <end position="187"/>
    </location>
</feature>
<evidence type="ECO:0000313" key="4">
    <source>
        <dbReference type="EMBL" id="KAK7042080.1"/>
    </source>
</evidence>
<protein>
    <recommendedName>
        <fullName evidence="3">DUF6534 domain-containing protein</fullName>
    </recommendedName>
</protein>
<proteinExistence type="predicted"/>
<sequence length="340" mass="37701">MSAATLDSGAPLNNTMGSMLLGVIFSAILYGISVLQCMFYYTRYERDPMYLKFLVASTLFLDTLHLSFVVHTVYHYLISNYYENDALQAMVWSVSLEALPTGVTAGLVQSFYAHRIWRMSHGNYFSTGFVLFLILATSACGTAWVIMALQCRTYQDLLRISPLTITINALSTAADVFITMILCFMLHRSNPASLETESMVNRLILFTINTGLLTSLCAVAALVSLIISPRTLIYASFYFCIGRLYSNALLASLNARSVIRGRINDVDSNFHIKSPRGANAAATHLTRDVFVRPADDADELTVRIDRTTELYADGSYGKSKNKFMPPEIKEPESVADSDSA</sequence>